<organism evidence="3 4">
    <name type="scientific">Veronia pacifica</name>
    <dbReference type="NCBI Taxonomy" id="1080227"/>
    <lineage>
        <taxon>Bacteria</taxon>
        <taxon>Pseudomonadati</taxon>
        <taxon>Pseudomonadota</taxon>
        <taxon>Gammaproteobacteria</taxon>
        <taxon>Vibrionales</taxon>
        <taxon>Vibrionaceae</taxon>
        <taxon>Veronia</taxon>
    </lineage>
</organism>
<keyword evidence="4" id="KW-1185">Reference proteome</keyword>
<reference evidence="3 4" key="1">
    <citation type="submission" date="2016-05" db="EMBL/GenBank/DDBJ databases">
        <title>Genomic Taxonomy of the Vibrionaceae.</title>
        <authorList>
            <person name="Gomez-Gil B."/>
            <person name="Enciso-Ibarra J."/>
        </authorList>
    </citation>
    <scope>NUCLEOTIDE SEQUENCE [LARGE SCALE GENOMIC DNA]</scope>
    <source>
        <strain evidence="3 4">CAIM 1920</strain>
    </source>
</reference>
<evidence type="ECO:0000259" key="2">
    <source>
        <dbReference type="PROSITE" id="PS51671"/>
    </source>
</evidence>
<dbReference type="OrthoDB" id="12860at2"/>
<dbReference type="Pfam" id="PF13291">
    <property type="entry name" value="ACT_4"/>
    <property type="match status" value="1"/>
</dbReference>
<keyword evidence="1" id="KW-0804">Transcription</keyword>
<dbReference type="InterPro" id="IPR045865">
    <property type="entry name" value="ACT-like_dom_sf"/>
</dbReference>
<dbReference type="Gene3D" id="3.30.70.260">
    <property type="match status" value="2"/>
</dbReference>
<dbReference type="Proteomes" id="UP000094936">
    <property type="component" value="Unassembled WGS sequence"/>
</dbReference>
<name>A0A1C3EGE3_9GAMM</name>
<dbReference type="EMBL" id="LYBM01000024">
    <property type="protein sequence ID" value="ODA32289.1"/>
    <property type="molecule type" value="Genomic_DNA"/>
</dbReference>
<evidence type="ECO:0000313" key="4">
    <source>
        <dbReference type="Proteomes" id="UP000094936"/>
    </source>
</evidence>
<evidence type="ECO:0000313" key="3">
    <source>
        <dbReference type="EMBL" id="ODA32289.1"/>
    </source>
</evidence>
<dbReference type="GO" id="GO:0006355">
    <property type="term" value="P:regulation of DNA-templated transcription"/>
    <property type="evidence" value="ECO:0007669"/>
    <property type="project" value="UniProtKB-UniRule"/>
</dbReference>
<feature type="domain" description="ACT" evidence="2">
    <location>
        <begin position="89"/>
        <end position="168"/>
    </location>
</feature>
<dbReference type="AlphaFoldDB" id="A0A1C3EGE3"/>
<dbReference type="InterPro" id="IPR016867">
    <property type="entry name" value="GcvR"/>
</dbReference>
<sequence length="171" mass="18655">MKQLVITLIGPDRAGLVDQISNIIYDHQASWQASSLSNLAGMFAGIILIQVSDNLVTPLRDALSEINGLDVVINEGEKSPESQVMQHHQLSVTGNDRPGIVKEVSQALASFGININKMETHAQSAANAGTMIFNAQFHLDIPESLSLNDLREKLESLSDDLMVEFDNNESQ</sequence>
<dbReference type="STRING" id="1080227.A8L45_13240"/>
<accession>A0A1C3EGE3</accession>
<keyword evidence="1" id="KW-0963">Cytoplasm</keyword>
<dbReference type="SUPFAM" id="SSF55021">
    <property type="entry name" value="ACT-like"/>
    <property type="match status" value="2"/>
</dbReference>
<dbReference type="InterPro" id="IPR050990">
    <property type="entry name" value="UPF0237/GcvR_regulator"/>
</dbReference>
<comment type="caution">
    <text evidence="3">The sequence shown here is derived from an EMBL/GenBank/DDBJ whole genome shotgun (WGS) entry which is preliminary data.</text>
</comment>
<dbReference type="CDD" id="cd04869">
    <property type="entry name" value="ACT_GcvR_2"/>
    <property type="match status" value="1"/>
</dbReference>
<evidence type="ECO:0000256" key="1">
    <source>
        <dbReference type="PIRNR" id="PIRNR028103"/>
    </source>
</evidence>
<comment type="subcellular location">
    <subcellularLocation>
        <location evidence="1">Cytoplasm</location>
    </subcellularLocation>
</comment>
<gene>
    <name evidence="3" type="ORF">A8L45_13240</name>
</gene>
<protein>
    <recommendedName>
        <fullName evidence="1">Glycine cleavage system transcriptional repressor</fullName>
    </recommendedName>
</protein>
<dbReference type="Pfam" id="PF13740">
    <property type="entry name" value="ACT_6"/>
    <property type="match status" value="1"/>
</dbReference>
<dbReference type="PANTHER" id="PTHR34875:SF6">
    <property type="entry name" value="UPF0237 PROTEIN MJ1558"/>
    <property type="match status" value="1"/>
</dbReference>
<dbReference type="RefSeq" id="WP_068903043.1">
    <property type="nucleotide sequence ID" value="NZ_JBHUIF010000028.1"/>
</dbReference>
<dbReference type="PIRSF" id="PIRSF028103">
    <property type="entry name" value="GcvR"/>
    <property type="match status" value="1"/>
</dbReference>
<dbReference type="GO" id="GO:0005737">
    <property type="term" value="C:cytoplasm"/>
    <property type="evidence" value="ECO:0007669"/>
    <property type="project" value="UniProtKB-SubCell"/>
</dbReference>
<dbReference type="InterPro" id="IPR002912">
    <property type="entry name" value="ACT_dom"/>
</dbReference>
<keyword evidence="1" id="KW-0678">Repressor</keyword>
<dbReference type="PANTHER" id="PTHR34875">
    <property type="entry name" value="UPF0237 PROTEIN MJ1558"/>
    <property type="match status" value="1"/>
</dbReference>
<proteinExistence type="predicted"/>
<dbReference type="PROSITE" id="PS51671">
    <property type="entry name" value="ACT"/>
    <property type="match status" value="1"/>
</dbReference>